<evidence type="ECO:0000313" key="3">
    <source>
        <dbReference type="EMBL" id="SHJ99003.1"/>
    </source>
</evidence>
<dbReference type="Pfam" id="PF01116">
    <property type="entry name" value="F_bP_aldolase"/>
    <property type="match status" value="1"/>
</dbReference>
<evidence type="ECO:0000313" key="4">
    <source>
        <dbReference type="Proteomes" id="UP000322917"/>
    </source>
</evidence>
<feature type="active site" description="Proton donor" evidence="1">
    <location>
        <position position="80"/>
    </location>
</feature>
<proteinExistence type="predicted"/>
<accession>A0A1M6NTD4</accession>
<dbReference type="GO" id="GO:0005975">
    <property type="term" value="P:carbohydrate metabolic process"/>
    <property type="evidence" value="ECO:0007669"/>
    <property type="project" value="InterPro"/>
</dbReference>
<protein>
    <submittedName>
        <fullName evidence="3">Fructose-bisphosphate aldolase, class II</fullName>
    </submittedName>
</protein>
<dbReference type="EMBL" id="FQZD01000058">
    <property type="protein sequence ID" value="SHJ99003.1"/>
    <property type="molecule type" value="Genomic_DNA"/>
</dbReference>
<evidence type="ECO:0000256" key="1">
    <source>
        <dbReference type="PIRSR" id="PIRSR001359-1"/>
    </source>
</evidence>
<keyword evidence="4" id="KW-1185">Reference proteome</keyword>
<dbReference type="InterPro" id="IPR050246">
    <property type="entry name" value="Class_II_FBP_aldolase"/>
</dbReference>
<dbReference type="PANTHER" id="PTHR30304:SF0">
    <property type="entry name" value="D-TAGATOSE-1,6-BISPHOSPHATE ALDOLASE SUBUNIT GATY-RELATED"/>
    <property type="match status" value="1"/>
</dbReference>
<dbReference type="NCBIfam" id="TIGR00167">
    <property type="entry name" value="cbbA"/>
    <property type="match status" value="1"/>
</dbReference>
<dbReference type="PANTHER" id="PTHR30304">
    <property type="entry name" value="D-TAGATOSE-1,6-BISPHOSPHATE ALDOLASE"/>
    <property type="match status" value="1"/>
</dbReference>
<evidence type="ECO:0000256" key="2">
    <source>
        <dbReference type="PIRSR" id="PIRSR001359-3"/>
    </source>
</evidence>
<organism evidence="3 4">
    <name type="scientific">Propionispora hippei DSM 15287</name>
    <dbReference type="NCBI Taxonomy" id="1123003"/>
    <lineage>
        <taxon>Bacteria</taxon>
        <taxon>Bacillati</taxon>
        <taxon>Bacillota</taxon>
        <taxon>Negativicutes</taxon>
        <taxon>Selenomonadales</taxon>
        <taxon>Sporomusaceae</taxon>
        <taxon>Propionispora</taxon>
    </lineage>
</organism>
<dbReference type="InterPro" id="IPR013785">
    <property type="entry name" value="Aldolase_TIM"/>
</dbReference>
<dbReference type="OrthoDB" id="9803995at2"/>
<feature type="binding site" evidence="2">
    <location>
        <position position="102"/>
    </location>
    <ligand>
        <name>Zn(2+)</name>
        <dbReference type="ChEBI" id="CHEBI:29105"/>
        <label>2</label>
    </ligand>
</feature>
<dbReference type="NCBIfam" id="NF006042">
    <property type="entry name" value="PRK08185.1"/>
    <property type="match status" value="1"/>
</dbReference>
<dbReference type="GO" id="GO:0016832">
    <property type="term" value="F:aldehyde-lyase activity"/>
    <property type="evidence" value="ECO:0007669"/>
    <property type="project" value="InterPro"/>
</dbReference>
<dbReference type="Proteomes" id="UP000322917">
    <property type="component" value="Unassembled WGS sequence"/>
</dbReference>
<dbReference type="GO" id="GO:0008270">
    <property type="term" value="F:zinc ion binding"/>
    <property type="evidence" value="ECO:0007669"/>
    <property type="project" value="InterPro"/>
</dbReference>
<dbReference type="RefSeq" id="WP_149736404.1">
    <property type="nucleotide sequence ID" value="NZ_FQZD01000058.1"/>
</dbReference>
<dbReference type="InterPro" id="IPR000771">
    <property type="entry name" value="FBA_II"/>
</dbReference>
<feature type="binding site" evidence="2">
    <location>
        <position position="178"/>
    </location>
    <ligand>
        <name>Zn(2+)</name>
        <dbReference type="ChEBI" id="CHEBI:29105"/>
        <label>1</label>
        <note>catalytic</note>
    </ligand>
</feature>
<dbReference type="PIRSF" id="PIRSF001359">
    <property type="entry name" value="F_bP_aldolase_II"/>
    <property type="match status" value="1"/>
</dbReference>
<keyword evidence="2" id="KW-0862">Zinc</keyword>
<dbReference type="SUPFAM" id="SSF51569">
    <property type="entry name" value="Aldolase"/>
    <property type="match status" value="1"/>
</dbReference>
<dbReference type="CDD" id="cd00947">
    <property type="entry name" value="TBP_aldolase_IIB"/>
    <property type="match status" value="1"/>
</dbReference>
<keyword evidence="2" id="KW-0479">Metal-binding</keyword>
<sequence length="288" mass="32013">MLYNMKNLLAVARKNKFAVPAFNISSHEILRAVMETCRETESPVILEIHPVEIEHLTDSYIDTVKKAAYEAEFPVVIHLDHGETVYDVMRAIHNGYTSVMIDASKKSYEENIRQTREIVNLAHEVNVSVEAELGTIGAMNYSAEGGVDHVVYTDPAQAKDFVERTGIDTLAVAIGTAHGLYPKNFVPKLELKRLEEISRLVDIPLVLHGGSGNPDEEISRSVALGVCKVNISSDVKSAFFNECRRFFAENPGVYEPNEIFPSCIAAAKRVIKHKLGVLNTLGKQSLYR</sequence>
<dbReference type="AlphaFoldDB" id="A0A1M6NTD4"/>
<reference evidence="3 4" key="1">
    <citation type="submission" date="2016-11" db="EMBL/GenBank/DDBJ databases">
        <authorList>
            <person name="Varghese N."/>
            <person name="Submissions S."/>
        </authorList>
    </citation>
    <scope>NUCLEOTIDE SEQUENCE [LARGE SCALE GENOMIC DNA]</scope>
    <source>
        <strain evidence="3 4">DSM 15287</strain>
    </source>
</reference>
<feature type="binding site" evidence="2">
    <location>
        <position position="208"/>
    </location>
    <ligand>
        <name>Zn(2+)</name>
        <dbReference type="ChEBI" id="CHEBI:29105"/>
        <label>1</label>
        <note>catalytic</note>
    </ligand>
</feature>
<name>A0A1M6NTD4_9FIRM</name>
<feature type="binding site" evidence="2">
    <location>
        <position position="81"/>
    </location>
    <ligand>
        <name>Zn(2+)</name>
        <dbReference type="ChEBI" id="CHEBI:29105"/>
        <label>1</label>
        <note>catalytic</note>
    </ligand>
</feature>
<dbReference type="Gene3D" id="3.20.20.70">
    <property type="entry name" value="Aldolase class I"/>
    <property type="match status" value="1"/>
</dbReference>
<feature type="binding site" evidence="2">
    <location>
        <position position="132"/>
    </location>
    <ligand>
        <name>Zn(2+)</name>
        <dbReference type="ChEBI" id="CHEBI:29105"/>
        <label>2</label>
    </ligand>
</feature>
<gene>
    <name evidence="3" type="ORF">SAMN02745170_03863</name>
</gene>
<comment type="cofactor">
    <cofactor evidence="2">
        <name>Zn(2+)</name>
        <dbReference type="ChEBI" id="CHEBI:29105"/>
    </cofactor>
    <text evidence="2">Binds 2 Zn(2+) ions per subunit. One is catalytic and the other provides a structural contribution.</text>
</comment>